<dbReference type="InterPro" id="IPR000719">
    <property type="entry name" value="Prot_kinase_dom"/>
</dbReference>
<dbReference type="GO" id="GO:0005829">
    <property type="term" value="C:cytosol"/>
    <property type="evidence" value="ECO:0007669"/>
    <property type="project" value="TreeGrafter"/>
</dbReference>
<evidence type="ECO:0000256" key="4">
    <source>
        <dbReference type="ARBA" id="ARBA00022777"/>
    </source>
</evidence>
<dbReference type="GO" id="GO:0000045">
    <property type="term" value="P:autophagosome assembly"/>
    <property type="evidence" value="ECO:0007669"/>
    <property type="project" value="TreeGrafter"/>
</dbReference>
<dbReference type="GO" id="GO:0010506">
    <property type="term" value="P:regulation of autophagy"/>
    <property type="evidence" value="ECO:0007669"/>
    <property type="project" value="InterPro"/>
</dbReference>
<dbReference type="InterPro" id="IPR017441">
    <property type="entry name" value="Protein_kinase_ATP_BS"/>
</dbReference>
<dbReference type="PANTHER" id="PTHR24348:SF22">
    <property type="entry name" value="NON-SPECIFIC SERINE_THREONINE PROTEIN KINASE"/>
    <property type="match status" value="1"/>
</dbReference>
<keyword evidence="3 6" id="KW-0547">Nucleotide-binding</keyword>
<dbReference type="InterPro" id="IPR045269">
    <property type="entry name" value="Atg1-like"/>
</dbReference>
<dbReference type="EMBL" id="MCOG01000074">
    <property type="protein sequence ID" value="ORY56221.1"/>
    <property type="molecule type" value="Genomic_DNA"/>
</dbReference>
<evidence type="ECO:0000256" key="3">
    <source>
        <dbReference type="ARBA" id="ARBA00022741"/>
    </source>
</evidence>
<dbReference type="PANTHER" id="PTHR24348">
    <property type="entry name" value="SERINE/THREONINE-PROTEIN KINASE UNC-51-RELATED"/>
    <property type="match status" value="1"/>
</dbReference>
<dbReference type="STRING" id="1754190.A0A1Y2DAC7"/>
<name>A0A1Y2DAC7_9FUNG</name>
<evidence type="ECO:0000259" key="7">
    <source>
        <dbReference type="PROSITE" id="PS50011"/>
    </source>
</evidence>
<organism evidence="8 9">
    <name type="scientific">Neocallimastix californiae</name>
    <dbReference type="NCBI Taxonomy" id="1754190"/>
    <lineage>
        <taxon>Eukaryota</taxon>
        <taxon>Fungi</taxon>
        <taxon>Fungi incertae sedis</taxon>
        <taxon>Chytridiomycota</taxon>
        <taxon>Chytridiomycota incertae sedis</taxon>
        <taxon>Neocallimastigomycetes</taxon>
        <taxon>Neocallimastigales</taxon>
        <taxon>Neocallimastigaceae</taxon>
        <taxon>Neocallimastix</taxon>
    </lineage>
</organism>
<dbReference type="AlphaFoldDB" id="A0A1Y2DAC7"/>
<keyword evidence="2" id="KW-0808">Transferase</keyword>
<dbReference type="InterPro" id="IPR011009">
    <property type="entry name" value="Kinase-like_dom_sf"/>
</dbReference>
<gene>
    <name evidence="8" type="ORF">LY90DRAFT_260346</name>
</gene>
<evidence type="ECO:0000256" key="2">
    <source>
        <dbReference type="ARBA" id="ARBA00022679"/>
    </source>
</evidence>
<evidence type="ECO:0000256" key="6">
    <source>
        <dbReference type="PROSITE-ProRule" id="PRU10141"/>
    </source>
</evidence>
<protein>
    <recommendedName>
        <fullName evidence="1">non-specific serine/threonine protein kinase</fullName>
        <ecNumber evidence="1">2.7.11.1</ecNumber>
    </recommendedName>
</protein>
<evidence type="ECO:0000256" key="5">
    <source>
        <dbReference type="ARBA" id="ARBA00022840"/>
    </source>
</evidence>
<dbReference type="GO" id="GO:0005524">
    <property type="term" value="F:ATP binding"/>
    <property type="evidence" value="ECO:0007669"/>
    <property type="project" value="UniProtKB-UniRule"/>
</dbReference>
<dbReference type="GO" id="GO:0004674">
    <property type="term" value="F:protein serine/threonine kinase activity"/>
    <property type="evidence" value="ECO:0007669"/>
    <property type="project" value="UniProtKB-EC"/>
</dbReference>
<feature type="binding site" evidence="6">
    <location>
        <position position="53"/>
    </location>
    <ligand>
        <name>ATP</name>
        <dbReference type="ChEBI" id="CHEBI:30616"/>
    </ligand>
</feature>
<dbReference type="SUPFAM" id="SSF56112">
    <property type="entry name" value="Protein kinase-like (PK-like)"/>
    <property type="match status" value="1"/>
</dbReference>
<keyword evidence="4 8" id="KW-0418">Kinase</keyword>
<dbReference type="Pfam" id="PF00069">
    <property type="entry name" value="Pkinase"/>
    <property type="match status" value="1"/>
</dbReference>
<keyword evidence="5 6" id="KW-0067">ATP-binding</keyword>
<dbReference type="Gene3D" id="1.10.510.10">
    <property type="entry name" value="Transferase(Phosphotransferase) domain 1"/>
    <property type="match status" value="1"/>
</dbReference>
<reference evidence="8 9" key="1">
    <citation type="submission" date="2016-08" db="EMBL/GenBank/DDBJ databases">
        <title>A Parts List for Fungal Cellulosomes Revealed by Comparative Genomics.</title>
        <authorList>
            <consortium name="DOE Joint Genome Institute"/>
            <person name="Haitjema C.H."/>
            <person name="Gilmore S.P."/>
            <person name="Henske J.K."/>
            <person name="Solomon K.V."/>
            <person name="De Groot R."/>
            <person name="Kuo A."/>
            <person name="Mondo S.J."/>
            <person name="Salamov A.A."/>
            <person name="Labutti K."/>
            <person name="Zhao Z."/>
            <person name="Chiniquy J."/>
            <person name="Barry K."/>
            <person name="Brewer H.M."/>
            <person name="Purvine S.O."/>
            <person name="Wright A.T."/>
            <person name="Boxma B."/>
            <person name="Van Alen T."/>
            <person name="Hackstein J.H."/>
            <person name="Baker S.E."/>
            <person name="Grigoriev I.V."/>
            <person name="O'Malley M.A."/>
        </authorList>
    </citation>
    <scope>NUCLEOTIDE SEQUENCE [LARGE SCALE GENOMIC DNA]</scope>
    <source>
        <strain evidence="8 9">G1</strain>
    </source>
</reference>
<dbReference type="GO" id="GO:0000407">
    <property type="term" value="C:phagophore assembly site"/>
    <property type="evidence" value="ECO:0007669"/>
    <property type="project" value="TreeGrafter"/>
</dbReference>
<dbReference type="Proteomes" id="UP000193920">
    <property type="component" value="Unassembled WGS sequence"/>
</dbReference>
<dbReference type="CDD" id="cd00180">
    <property type="entry name" value="PKc"/>
    <property type="match status" value="1"/>
</dbReference>
<evidence type="ECO:0000256" key="1">
    <source>
        <dbReference type="ARBA" id="ARBA00012513"/>
    </source>
</evidence>
<dbReference type="PROSITE" id="PS00107">
    <property type="entry name" value="PROTEIN_KINASE_ATP"/>
    <property type="match status" value="1"/>
</dbReference>
<dbReference type="OrthoDB" id="5581784at2759"/>
<dbReference type="Gene3D" id="3.30.200.20">
    <property type="entry name" value="Phosphorylase Kinase, domain 1"/>
    <property type="match status" value="1"/>
</dbReference>
<proteinExistence type="predicted"/>
<accession>A0A1Y2DAC7</accession>
<feature type="domain" description="Protein kinase" evidence="7">
    <location>
        <begin position="25"/>
        <end position="252"/>
    </location>
</feature>
<sequence>MNSRNNNLLVEKIITLVGNEGSYSFKEDDIIGEGTFGKTYKASISDHSFVVLKKKVIRCRPYDFYMYDLIQREFLLLQSFNHDNVTRMIDFIYPESDPRSFVKEFYIIKEYGDTNLKNFINKYENGLPSNLIHKYLIQILKGLVYLHREKNIIHGNLKPENIIIFKYKENYDEKDYILKITDFDIDNKKILPIEDQFDDEITDALLYKAPEVLLKLDFNISSVDIWSVGCIFMKWLLVQHSLMVKIKKVIWN</sequence>
<evidence type="ECO:0000313" key="8">
    <source>
        <dbReference type="EMBL" id="ORY56221.1"/>
    </source>
</evidence>
<comment type="caution">
    <text evidence="8">The sequence shown here is derived from an EMBL/GenBank/DDBJ whole genome shotgun (WGS) entry which is preliminary data.</text>
</comment>
<keyword evidence="9" id="KW-1185">Reference proteome</keyword>
<dbReference type="GO" id="GO:0016020">
    <property type="term" value="C:membrane"/>
    <property type="evidence" value="ECO:0007669"/>
    <property type="project" value="TreeGrafter"/>
</dbReference>
<evidence type="ECO:0000313" key="9">
    <source>
        <dbReference type="Proteomes" id="UP000193920"/>
    </source>
</evidence>
<dbReference type="GO" id="GO:0005776">
    <property type="term" value="C:autophagosome"/>
    <property type="evidence" value="ECO:0007669"/>
    <property type="project" value="TreeGrafter"/>
</dbReference>
<dbReference type="EC" id="2.7.11.1" evidence="1"/>
<dbReference type="PROSITE" id="PS50011">
    <property type="entry name" value="PROTEIN_KINASE_DOM"/>
    <property type="match status" value="1"/>
</dbReference>